<name>A0A0S2TGV1_9GAMM</name>
<proteinExistence type="predicted"/>
<sequence>MVAKRDPGKEIRALEEKREALEKAVKIAVNIERLHDSLEASLLLGQPSSDIPKEVVLTYTRLQDSTKSQPSATLMQSLATLERVVRTNLGRILKISELDDEVLVGPEAGKIEALLKDYQKQSQTAIALRVLLHSRGEATEPSELYIPAEQIRARLSTVKQKERAYRKVIRTEIVTMMTETERMLAKPELSHAMQQFLTASHQDLQDNLNHLDSGNSISAMPVAMEMVEMSEHEISTFDTHPAAEQADPHAEELPEIQKQTLFSSSFEAPPPPAAELPTRKKGLFRRVWEWATTPDSETWKKLKQKNGNPRR</sequence>
<dbReference type="EMBL" id="CP013099">
    <property type="protein sequence ID" value="ALP54356.1"/>
    <property type="molecule type" value="Genomic_DNA"/>
</dbReference>
<dbReference type="AlphaFoldDB" id="A0A0S2TGV1"/>
<dbReference type="STRING" id="1748243.Tel_15035"/>
<accession>A0A0S2TGV1</accession>
<gene>
    <name evidence="1" type="ORF">Tel_15035</name>
</gene>
<reference evidence="1" key="1">
    <citation type="submission" date="2015-10" db="EMBL/GenBank/DDBJ databases">
        <title>Description of Candidatus Tenderia electrophaga gen. nov, sp. nov., an Uncultivated Electroautotroph from a Biocathode Enrichment.</title>
        <authorList>
            <person name="Eddie B.J."/>
            <person name="Malanoski A.P."/>
            <person name="Wang Z."/>
            <person name="Hall R.J."/>
            <person name="Oh S.D."/>
            <person name="Heiner C."/>
            <person name="Lin B."/>
            <person name="Strycharz-Glaven S.M."/>
        </authorList>
    </citation>
    <scope>NUCLEOTIDE SEQUENCE [LARGE SCALE GENOMIC DNA]</scope>
    <source>
        <strain evidence="1">NRL1</strain>
    </source>
</reference>
<evidence type="ECO:0000313" key="2">
    <source>
        <dbReference type="Proteomes" id="UP000055136"/>
    </source>
</evidence>
<dbReference type="KEGG" id="tee:Tel_15035"/>
<keyword evidence="2" id="KW-1185">Reference proteome</keyword>
<organism evidence="1 2">
    <name type="scientific">Candidatus Tenderia electrophaga</name>
    <dbReference type="NCBI Taxonomy" id="1748243"/>
    <lineage>
        <taxon>Bacteria</taxon>
        <taxon>Pseudomonadati</taxon>
        <taxon>Pseudomonadota</taxon>
        <taxon>Gammaproteobacteria</taxon>
        <taxon>Candidatus Tenderiales</taxon>
        <taxon>Candidatus Tenderiaceae</taxon>
        <taxon>Candidatus Tenderia</taxon>
    </lineage>
</organism>
<protein>
    <submittedName>
        <fullName evidence="1">Uncharacterized protein</fullName>
    </submittedName>
</protein>
<evidence type="ECO:0000313" key="1">
    <source>
        <dbReference type="EMBL" id="ALP54356.1"/>
    </source>
</evidence>
<dbReference type="Proteomes" id="UP000055136">
    <property type="component" value="Chromosome"/>
</dbReference>